<gene>
    <name evidence="5" type="ORF">KIW84_050235</name>
</gene>
<comment type="caution">
    <text evidence="5">The sequence shown here is derived from an EMBL/GenBank/DDBJ whole genome shotgun (WGS) entry which is preliminary data.</text>
</comment>
<organism evidence="5 6">
    <name type="scientific">Pisum sativum</name>
    <name type="common">Garden pea</name>
    <name type="synonym">Lathyrus oleraceus</name>
    <dbReference type="NCBI Taxonomy" id="3888"/>
    <lineage>
        <taxon>Eukaryota</taxon>
        <taxon>Viridiplantae</taxon>
        <taxon>Streptophyta</taxon>
        <taxon>Embryophyta</taxon>
        <taxon>Tracheophyta</taxon>
        <taxon>Spermatophyta</taxon>
        <taxon>Magnoliopsida</taxon>
        <taxon>eudicotyledons</taxon>
        <taxon>Gunneridae</taxon>
        <taxon>Pentapetalae</taxon>
        <taxon>rosids</taxon>
        <taxon>fabids</taxon>
        <taxon>Fabales</taxon>
        <taxon>Fabaceae</taxon>
        <taxon>Papilionoideae</taxon>
        <taxon>50 kb inversion clade</taxon>
        <taxon>NPAAA clade</taxon>
        <taxon>Hologalegina</taxon>
        <taxon>IRL clade</taxon>
        <taxon>Fabeae</taxon>
        <taxon>Lathyrus</taxon>
    </lineage>
</organism>
<dbReference type="InterPro" id="IPR005512">
    <property type="entry name" value="PRONE_dom"/>
</dbReference>
<keyword evidence="3" id="KW-0344">Guanine-nucleotide releasing factor</keyword>
<dbReference type="InterPro" id="IPR046342">
    <property type="entry name" value="CBS_dom_sf"/>
</dbReference>
<feature type="domain" description="PRONE" evidence="4">
    <location>
        <begin position="1"/>
        <end position="194"/>
    </location>
</feature>
<evidence type="ECO:0000259" key="4">
    <source>
        <dbReference type="PROSITE" id="PS51334"/>
    </source>
</evidence>
<dbReference type="PANTHER" id="PTHR13780">
    <property type="entry name" value="AMP-ACTIVATED PROTEIN KINASE, GAMMA REGULATORY SUBUNIT"/>
    <property type="match status" value="1"/>
</dbReference>
<sequence>MRTTYELLPESGKVVTLDIDLPVKQAFRILHEQGVPMAPLWDFCKRQSNLTEEEFETHTISAWKEGKGTVLSRCFIHAGPYDYLKDVALKILQNGISTVPVIGSPSEDGSFHNYDILLHIWGSLDAFCRCQALVLQRSQSSANFIYRYITSYQFSSECLLDRLDISSEHIALKIANRVEAALYVWRRRAHQNVP</sequence>
<name>A0A9D4WL33_PEA</name>
<dbReference type="Gramene" id="Psat05G0023500-T1">
    <property type="protein sequence ID" value="KAI5402541.1"/>
    <property type="gene ID" value="KIW84_050235"/>
</dbReference>
<dbReference type="Proteomes" id="UP001058974">
    <property type="component" value="Chromosome 5"/>
</dbReference>
<protein>
    <recommendedName>
        <fullName evidence="4">PRONE domain-containing protein</fullName>
    </recommendedName>
</protein>
<keyword evidence="6" id="KW-1185">Reference proteome</keyword>
<dbReference type="Gene3D" id="3.10.580.10">
    <property type="entry name" value="CBS-domain"/>
    <property type="match status" value="2"/>
</dbReference>
<dbReference type="EMBL" id="JAMSHJ010000005">
    <property type="protein sequence ID" value="KAI5402541.1"/>
    <property type="molecule type" value="Genomic_DNA"/>
</dbReference>
<dbReference type="PROSITE" id="PS51334">
    <property type="entry name" value="PRONE"/>
    <property type="match status" value="1"/>
</dbReference>
<evidence type="ECO:0000256" key="2">
    <source>
        <dbReference type="ARBA" id="ARBA00023122"/>
    </source>
</evidence>
<dbReference type="Gene3D" id="1.20.58.1310">
    <property type="entry name" value="PRONE domain, subdomain 2"/>
    <property type="match status" value="1"/>
</dbReference>
<keyword evidence="2" id="KW-0129">CBS domain</keyword>
<proteinExistence type="predicted"/>
<dbReference type="GO" id="GO:0005085">
    <property type="term" value="F:guanyl-nucleotide exchange factor activity"/>
    <property type="evidence" value="ECO:0007669"/>
    <property type="project" value="UniProtKB-UniRule"/>
</dbReference>
<dbReference type="SUPFAM" id="SSF54631">
    <property type="entry name" value="CBS-domain pair"/>
    <property type="match status" value="1"/>
</dbReference>
<dbReference type="Pfam" id="PF03759">
    <property type="entry name" value="PRONE"/>
    <property type="match status" value="1"/>
</dbReference>
<reference evidence="5 6" key="1">
    <citation type="journal article" date="2022" name="Nat. Genet.">
        <title>Improved pea reference genome and pan-genome highlight genomic features and evolutionary characteristics.</title>
        <authorList>
            <person name="Yang T."/>
            <person name="Liu R."/>
            <person name="Luo Y."/>
            <person name="Hu S."/>
            <person name="Wang D."/>
            <person name="Wang C."/>
            <person name="Pandey M.K."/>
            <person name="Ge S."/>
            <person name="Xu Q."/>
            <person name="Li N."/>
            <person name="Li G."/>
            <person name="Huang Y."/>
            <person name="Saxena R.K."/>
            <person name="Ji Y."/>
            <person name="Li M."/>
            <person name="Yan X."/>
            <person name="He Y."/>
            <person name="Liu Y."/>
            <person name="Wang X."/>
            <person name="Xiang C."/>
            <person name="Varshney R.K."/>
            <person name="Ding H."/>
            <person name="Gao S."/>
            <person name="Zong X."/>
        </authorList>
    </citation>
    <scope>NUCLEOTIDE SEQUENCE [LARGE SCALE GENOMIC DNA]</scope>
    <source>
        <strain evidence="5 6">cv. Zhongwan 6</strain>
    </source>
</reference>
<evidence type="ECO:0000313" key="6">
    <source>
        <dbReference type="Proteomes" id="UP001058974"/>
    </source>
</evidence>
<evidence type="ECO:0000256" key="3">
    <source>
        <dbReference type="PROSITE-ProRule" id="PRU00663"/>
    </source>
</evidence>
<dbReference type="PANTHER" id="PTHR13780:SF118">
    <property type="entry name" value="CBS DOMAIN, IMMUNOGLOBULIN E-SET-RELATED"/>
    <property type="match status" value="1"/>
</dbReference>
<evidence type="ECO:0000313" key="5">
    <source>
        <dbReference type="EMBL" id="KAI5402541.1"/>
    </source>
</evidence>
<dbReference type="AlphaFoldDB" id="A0A9D4WL33"/>
<dbReference type="InterPro" id="IPR050511">
    <property type="entry name" value="AMPK_gamma/SDS23_families"/>
</dbReference>
<accession>A0A9D4WL33</accession>
<evidence type="ECO:0000256" key="1">
    <source>
        <dbReference type="ARBA" id="ARBA00022737"/>
    </source>
</evidence>
<keyword evidence="1" id="KW-0677">Repeat</keyword>